<dbReference type="Pfam" id="PF00239">
    <property type="entry name" value="Resolvase"/>
    <property type="match status" value="1"/>
</dbReference>
<dbReference type="CDD" id="cd00338">
    <property type="entry name" value="Ser_Recombinase"/>
    <property type="match status" value="1"/>
</dbReference>
<protein>
    <submittedName>
        <fullName evidence="2">Recombinase family protein</fullName>
    </submittedName>
</protein>
<dbReference type="PANTHER" id="PTHR30461:SF23">
    <property type="entry name" value="DNA RECOMBINASE-RELATED"/>
    <property type="match status" value="1"/>
</dbReference>
<dbReference type="EMBL" id="JBHUOG010000002">
    <property type="protein sequence ID" value="MFD2794664.1"/>
    <property type="molecule type" value="Genomic_DNA"/>
</dbReference>
<dbReference type="InterPro" id="IPR036162">
    <property type="entry name" value="Resolvase-like_N_sf"/>
</dbReference>
<dbReference type="Proteomes" id="UP001597479">
    <property type="component" value="Unassembled WGS sequence"/>
</dbReference>
<dbReference type="PROSITE" id="PS51736">
    <property type="entry name" value="RECOMBINASES_3"/>
    <property type="match status" value="1"/>
</dbReference>
<evidence type="ECO:0000313" key="3">
    <source>
        <dbReference type="Proteomes" id="UP001597479"/>
    </source>
</evidence>
<keyword evidence="3" id="KW-1185">Reference proteome</keyword>
<dbReference type="PANTHER" id="PTHR30461">
    <property type="entry name" value="DNA-INVERTASE FROM LAMBDOID PROPHAGE"/>
    <property type="match status" value="1"/>
</dbReference>
<name>A0ABW5VSM7_9MICO</name>
<dbReference type="SMART" id="SM00857">
    <property type="entry name" value="Resolvase"/>
    <property type="match status" value="1"/>
</dbReference>
<dbReference type="InterPro" id="IPR006119">
    <property type="entry name" value="Resolv_N"/>
</dbReference>
<dbReference type="RefSeq" id="WP_377183963.1">
    <property type="nucleotide sequence ID" value="NZ_JBHUOG010000002.1"/>
</dbReference>
<dbReference type="Gene3D" id="3.40.50.1390">
    <property type="entry name" value="Resolvase, N-terminal catalytic domain"/>
    <property type="match status" value="1"/>
</dbReference>
<reference evidence="3" key="1">
    <citation type="journal article" date="2019" name="Int. J. Syst. Evol. Microbiol.">
        <title>The Global Catalogue of Microorganisms (GCM) 10K type strain sequencing project: providing services to taxonomists for standard genome sequencing and annotation.</title>
        <authorList>
            <consortium name="The Broad Institute Genomics Platform"/>
            <consortium name="The Broad Institute Genome Sequencing Center for Infectious Disease"/>
            <person name="Wu L."/>
            <person name="Ma J."/>
        </authorList>
    </citation>
    <scope>NUCLEOTIDE SEQUENCE [LARGE SCALE GENOMIC DNA]</scope>
    <source>
        <strain evidence="3">CCM 7044</strain>
    </source>
</reference>
<accession>A0ABW5VSM7</accession>
<comment type="caution">
    <text evidence="2">The sequence shown here is derived from an EMBL/GenBank/DDBJ whole genome shotgun (WGS) entry which is preliminary data.</text>
</comment>
<evidence type="ECO:0000259" key="1">
    <source>
        <dbReference type="PROSITE" id="PS51736"/>
    </source>
</evidence>
<organism evidence="2 3">
    <name type="scientific">Promicromonospora vindobonensis</name>
    <dbReference type="NCBI Taxonomy" id="195748"/>
    <lineage>
        <taxon>Bacteria</taxon>
        <taxon>Bacillati</taxon>
        <taxon>Actinomycetota</taxon>
        <taxon>Actinomycetes</taxon>
        <taxon>Micrococcales</taxon>
        <taxon>Promicromonosporaceae</taxon>
        <taxon>Promicromonospora</taxon>
    </lineage>
</organism>
<sequence length="134" mass="14958">MEKRAGVYARTANEDGSLTAIPLQEDLCRRLCDEHGWRVVAVESDTASGLDEDRPGWSRIVNMAKAEEIDVIVASDPDRISRADSVYTMLNELTVKHGVGFATVKSGIHTSPEDAQVVRIRMMFDDYESDRQKS</sequence>
<proteinExistence type="predicted"/>
<dbReference type="InterPro" id="IPR050639">
    <property type="entry name" value="SSR_resolvase"/>
</dbReference>
<gene>
    <name evidence="2" type="ORF">ACFS27_13990</name>
</gene>
<feature type="domain" description="Resolvase/invertase-type recombinase catalytic" evidence="1">
    <location>
        <begin position="4"/>
        <end position="134"/>
    </location>
</feature>
<dbReference type="SUPFAM" id="SSF53041">
    <property type="entry name" value="Resolvase-like"/>
    <property type="match status" value="1"/>
</dbReference>
<evidence type="ECO:0000313" key="2">
    <source>
        <dbReference type="EMBL" id="MFD2794664.1"/>
    </source>
</evidence>